<accession>A0A6G1GZR7</accession>
<dbReference type="OrthoDB" id="3912356at2759"/>
<proteinExistence type="predicted"/>
<organism evidence="2 3">
    <name type="scientific">Aulographum hederae CBS 113979</name>
    <dbReference type="NCBI Taxonomy" id="1176131"/>
    <lineage>
        <taxon>Eukaryota</taxon>
        <taxon>Fungi</taxon>
        <taxon>Dikarya</taxon>
        <taxon>Ascomycota</taxon>
        <taxon>Pezizomycotina</taxon>
        <taxon>Dothideomycetes</taxon>
        <taxon>Pleosporomycetidae</taxon>
        <taxon>Aulographales</taxon>
        <taxon>Aulographaceae</taxon>
    </lineage>
</organism>
<feature type="region of interest" description="Disordered" evidence="1">
    <location>
        <begin position="1"/>
        <end position="72"/>
    </location>
</feature>
<protein>
    <submittedName>
        <fullName evidence="2">Uncharacterized protein</fullName>
    </submittedName>
</protein>
<reference evidence="2" key="1">
    <citation type="journal article" date="2020" name="Stud. Mycol.">
        <title>101 Dothideomycetes genomes: a test case for predicting lifestyles and emergence of pathogens.</title>
        <authorList>
            <person name="Haridas S."/>
            <person name="Albert R."/>
            <person name="Binder M."/>
            <person name="Bloem J."/>
            <person name="Labutti K."/>
            <person name="Salamov A."/>
            <person name="Andreopoulos B."/>
            <person name="Baker S."/>
            <person name="Barry K."/>
            <person name="Bills G."/>
            <person name="Bluhm B."/>
            <person name="Cannon C."/>
            <person name="Castanera R."/>
            <person name="Culley D."/>
            <person name="Daum C."/>
            <person name="Ezra D."/>
            <person name="Gonzalez J."/>
            <person name="Henrissat B."/>
            <person name="Kuo A."/>
            <person name="Liang C."/>
            <person name="Lipzen A."/>
            <person name="Lutzoni F."/>
            <person name="Magnuson J."/>
            <person name="Mondo S."/>
            <person name="Nolan M."/>
            <person name="Ohm R."/>
            <person name="Pangilinan J."/>
            <person name="Park H.-J."/>
            <person name="Ramirez L."/>
            <person name="Alfaro M."/>
            <person name="Sun H."/>
            <person name="Tritt A."/>
            <person name="Yoshinaga Y."/>
            <person name="Zwiers L.-H."/>
            <person name="Turgeon B."/>
            <person name="Goodwin S."/>
            <person name="Spatafora J."/>
            <person name="Crous P."/>
            <person name="Grigoriev I."/>
        </authorList>
    </citation>
    <scope>NUCLEOTIDE SEQUENCE</scope>
    <source>
        <strain evidence="2">CBS 113979</strain>
    </source>
</reference>
<keyword evidence="3" id="KW-1185">Reference proteome</keyword>
<dbReference type="AlphaFoldDB" id="A0A6G1GZR7"/>
<dbReference type="Proteomes" id="UP000800041">
    <property type="component" value="Unassembled WGS sequence"/>
</dbReference>
<evidence type="ECO:0000256" key="1">
    <source>
        <dbReference type="SAM" id="MobiDB-lite"/>
    </source>
</evidence>
<evidence type="ECO:0000313" key="2">
    <source>
        <dbReference type="EMBL" id="KAF1986302.1"/>
    </source>
</evidence>
<evidence type="ECO:0000313" key="3">
    <source>
        <dbReference type="Proteomes" id="UP000800041"/>
    </source>
</evidence>
<name>A0A6G1GZR7_9PEZI</name>
<sequence>MSIAVPRETQSPRGFKARLAGALRRKSKTQPEIGVNIRPVGSGSSSTASNSSRRPSRLTLHDEYEDSEASTLVESRRPDMTALLHGLSNNNDSLEELNEALGRADIHRKDGEPEVLLDAEGNPIPQEVIDASMRRIDSLSPELWKYASTFMSPHDAASLVMANKIFLNKLGKEPLETLNEPDNFQHKTLLLSHYDYLYPLHLLCPQCAIFHRRTRRGDEKWKAEYTLNPLFNCPKTRDTVLPRTRVVHGRYLPFHFAQLVLRARKFGDPYGIPIDRLSRRINCADSKWNHTLRFHIFKGHLLMRSVSSCIADPNLTATAERMLLYDRMHFTPYFSVCAHWRDGDLMKLTKCALSHIPRPPQSVRAQLKQGPKVSLAAMNPNFIVRGCEQCRPMHRCPECPSEYLIEVRMVEDKSPDAHFRFRHAIVVTRWADLGDGKSPYREEWAACNDELPEGERTVCGIFEAGVGNEVPGSRVLNLNPKGQKKGEEGHNWY</sequence>
<dbReference type="EMBL" id="ML977157">
    <property type="protein sequence ID" value="KAF1986302.1"/>
    <property type="molecule type" value="Genomic_DNA"/>
</dbReference>
<gene>
    <name evidence="2" type="ORF">K402DRAFT_446535</name>
</gene>
<feature type="compositionally biased region" description="Low complexity" evidence="1">
    <location>
        <begin position="42"/>
        <end position="53"/>
    </location>
</feature>